<reference evidence="3" key="1">
    <citation type="journal article" date="2015" name="Nat. Genet.">
        <title>The genome and transcriptome of the zoonotic hookworm Ancylostoma ceylanicum identify infection-specific gene families.</title>
        <authorList>
            <person name="Schwarz E.M."/>
            <person name="Hu Y."/>
            <person name="Antoshechkin I."/>
            <person name="Miller M.M."/>
            <person name="Sternberg P.W."/>
            <person name="Aroian R.V."/>
        </authorList>
    </citation>
    <scope>NUCLEOTIDE SEQUENCE</scope>
    <source>
        <strain evidence="3">HY135</strain>
    </source>
</reference>
<organism evidence="2 3">
    <name type="scientific">Ancylostoma ceylanicum</name>
    <dbReference type="NCBI Taxonomy" id="53326"/>
    <lineage>
        <taxon>Eukaryota</taxon>
        <taxon>Metazoa</taxon>
        <taxon>Ecdysozoa</taxon>
        <taxon>Nematoda</taxon>
        <taxon>Chromadorea</taxon>
        <taxon>Rhabditida</taxon>
        <taxon>Rhabditina</taxon>
        <taxon>Rhabditomorpha</taxon>
        <taxon>Strongyloidea</taxon>
        <taxon>Ancylostomatidae</taxon>
        <taxon>Ancylostomatinae</taxon>
        <taxon>Ancylostoma</taxon>
    </lineage>
</organism>
<dbReference type="EMBL" id="JARK01000253">
    <property type="protein sequence ID" value="EYC39501.1"/>
    <property type="molecule type" value="Genomic_DNA"/>
</dbReference>
<name>A0A016WIS7_9BILA</name>
<accession>A0A016WIS7</accession>
<proteinExistence type="predicted"/>
<evidence type="ECO:0000256" key="1">
    <source>
        <dbReference type="SAM" id="Phobius"/>
    </source>
</evidence>
<dbReference type="AlphaFoldDB" id="A0A016WIS7"/>
<protein>
    <submittedName>
        <fullName evidence="2">Uncharacterized protein</fullName>
    </submittedName>
</protein>
<feature type="transmembrane region" description="Helical" evidence="1">
    <location>
        <begin position="20"/>
        <end position="38"/>
    </location>
</feature>
<keyword evidence="1" id="KW-0472">Membrane</keyword>
<keyword evidence="1" id="KW-0812">Transmembrane</keyword>
<evidence type="ECO:0000313" key="3">
    <source>
        <dbReference type="Proteomes" id="UP000024635"/>
    </source>
</evidence>
<gene>
    <name evidence="2" type="primary">Acey_s0653.g1170</name>
    <name evidence="2" type="ORF">Y032_0653g1170</name>
</gene>
<sequence length="89" mass="10118">MFGNVSDHFSPIHFQKIDDVISMIALWEVHFIIVFSVFENPSKCSLRVSPNFATTAGDRYMDKVKEETPDERGDELRLAAIHGDVTCNM</sequence>
<evidence type="ECO:0000313" key="2">
    <source>
        <dbReference type="EMBL" id="EYC39501.1"/>
    </source>
</evidence>
<comment type="caution">
    <text evidence="2">The sequence shown here is derived from an EMBL/GenBank/DDBJ whole genome shotgun (WGS) entry which is preliminary data.</text>
</comment>
<dbReference type="Proteomes" id="UP000024635">
    <property type="component" value="Unassembled WGS sequence"/>
</dbReference>
<keyword evidence="3" id="KW-1185">Reference proteome</keyword>
<keyword evidence="1" id="KW-1133">Transmembrane helix</keyword>